<accession>A0A3A1Y5E9</accession>
<name>A0A3A1Y5E9_9GAMM</name>
<evidence type="ECO:0000313" key="1">
    <source>
        <dbReference type="EMBL" id="RIY32499.1"/>
    </source>
</evidence>
<dbReference type="OrthoDB" id="9840916at2"/>
<protein>
    <submittedName>
        <fullName evidence="1">Uncharacterized protein</fullName>
    </submittedName>
</protein>
<gene>
    <name evidence="1" type="ORF">CJP74_04435</name>
</gene>
<dbReference type="EMBL" id="NRJH01000035">
    <property type="protein sequence ID" value="RIY32499.1"/>
    <property type="molecule type" value="Genomic_DNA"/>
</dbReference>
<organism evidence="1 2">
    <name type="scientific">Psittacicella melopsittaci</name>
    <dbReference type="NCBI Taxonomy" id="2028576"/>
    <lineage>
        <taxon>Bacteria</taxon>
        <taxon>Pseudomonadati</taxon>
        <taxon>Pseudomonadota</taxon>
        <taxon>Gammaproteobacteria</taxon>
        <taxon>Pasteurellales</taxon>
        <taxon>Psittacicellaceae</taxon>
        <taxon>Psittacicella</taxon>
    </lineage>
</organism>
<reference evidence="1 2" key="1">
    <citation type="submission" date="2017-08" db="EMBL/GenBank/DDBJ databases">
        <title>Reclassification of Bisgaard taxon 37 and 44.</title>
        <authorList>
            <person name="Christensen H."/>
        </authorList>
    </citation>
    <scope>NUCLEOTIDE SEQUENCE [LARGE SCALE GENOMIC DNA]</scope>
    <source>
        <strain evidence="1 2">B96_4</strain>
    </source>
</reference>
<proteinExistence type="predicted"/>
<dbReference type="RefSeq" id="WP_119497076.1">
    <property type="nucleotide sequence ID" value="NZ_NRJH01000035.1"/>
</dbReference>
<dbReference type="Proteomes" id="UP000266258">
    <property type="component" value="Unassembled WGS sequence"/>
</dbReference>
<dbReference type="AlphaFoldDB" id="A0A3A1Y5E9"/>
<evidence type="ECO:0000313" key="2">
    <source>
        <dbReference type="Proteomes" id="UP000266258"/>
    </source>
</evidence>
<keyword evidence="2" id="KW-1185">Reference proteome</keyword>
<comment type="caution">
    <text evidence="1">The sequence shown here is derived from an EMBL/GenBank/DDBJ whole genome shotgun (WGS) entry which is preliminary data.</text>
</comment>
<sequence length="522" mass="60813">MNKENNALVNSKSFSQANGMQNEVSFTLTQESANAKISQYRDLVVPENFKQEDVDFDPRNCYLTDELTDQELGFVKKIIDNRISPFTDNERAFFHLYVFRYYATKAKQKLKLLVQQRCLFVALNNLIQEILASNSLNQNPSKSCTQYCEEGVFYHLGEFNYKDFTADASIAKGKQVQLLNDFAFYQKYRFEVYQFDKELNTCVNLGKVLADLKNDTSLLRAELLKHDLFTSNELDEILTSIDAEPLEYPELSLENYYLVLNPAVTWEQIQEVSAKAKQASEQVFLPIFTLSLCGDNVAGMFVQLPFTKGVYYQQDEYHVYPHKVAQDLSVLSLNYNLLQQKAWGLYTLTLPHELGHWLDWQVQKTNEILYPGLYERTGLEHSAEFFKYSAMLTHLGATELDPEVSQFNDEFTFNEREYNWLEYAEFKDCIVRIPGEVVAKFYNLPCDYYYLTVGGIERLGLKYKLRDVDIRCMRVEEVEKLNFLLLPGDLLFYSKKFTILLSEQLKDIRVRDHSSVGILMYK</sequence>